<sequence>MKKVWSKKDIEVVIKEISEKMGLDATKIPIEISSKMKRRKGQFMFVCIKTPKSIHPLKFKFSNILLDGNYEEDVVREVIIHEYVHFYTNTINKKNCYHDYRFKLNCRKAGISDSTYFTAGGVGYKYKIVCSKCKGACYRYKLKYDMETYLKKFKCKCGGTLKIIKLDSDGNPENEIEVNKEGKKH</sequence>
<gene>
    <name evidence="2" type="ORF">JFP838_pA0299</name>
</gene>
<dbReference type="Proteomes" id="UP000070260">
    <property type="component" value="Plasmid pJFP838A"/>
</dbReference>
<protein>
    <recommendedName>
        <fullName evidence="1">SprT-like domain-containing protein</fullName>
    </recommendedName>
</protein>
<evidence type="ECO:0000313" key="2">
    <source>
        <dbReference type="EMBL" id="AMN31215.1"/>
    </source>
</evidence>
<dbReference type="RefSeq" id="WP_061429805.1">
    <property type="nucleotide sequence ID" value="NZ_CATNZX010000014.1"/>
</dbReference>
<feature type="domain" description="SprT-like" evidence="1">
    <location>
        <begin position="24"/>
        <end position="110"/>
    </location>
</feature>
<keyword evidence="2" id="KW-0614">Plasmid</keyword>
<geneLocation type="plasmid" evidence="2 3">
    <name>pJFP838A</name>
</geneLocation>
<evidence type="ECO:0000313" key="3">
    <source>
        <dbReference type="Proteomes" id="UP000070260"/>
    </source>
</evidence>
<evidence type="ECO:0000259" key="1">
    <source>
        <dbReference type="Pfam" id="PF10263"/>
    </source>
</evidence>
<proteinExistence type="predicted"/>
<dbReference type="PATRIC" id="fig|1502.177.peg.3508"/>
<dbReference type="OrthoDB" id="1925281at2"/>
<dbReference type="Pfam" id="PF10263">
    <property type="entry name" value="SprT-like"/>
    <property type="match status" value="1"/>
</dbReference>
<reference evidence="2 3" key="1">
    <citation type="journal article" date="2016" name="PLoS ONE">
        <title>Plasmid Characterization and Chromosome Analysis of Two netF+ Clostridium perfringens Isolates Associated with Foal and Canine Necrotizing Enteritis.</title>
        <authorList>
            <person name="Mehdizadeh Gohari I."/>
            <person name="Kropinski A.M."/>
            <person name="Weese S.J."/>
            <person name="Parreira V.R."/>
            <person name="Whitehead A.E."/>
            <person name="Boerlin P."/>
            <person name="Prescott J.F."/>
        </authorList>
    </citation>
    <scope>NUCLEOTIDE SEQUENCE [LARGE SCALE GENOMIC DNA]</scope>
    <source>
        <strain evidence="2 3">JP838</strain>
        <plasmid evidence="3">Plasmid pJFP838A</plasmid>
    </source>
</reference>
<dbReference type="GO" id="GO:0006950">
    <property type="term" value="P:response to stress"/>
    <property type="evidence" value="ECO:0007669"/>
    <property type="project" value="UniProtKB-ARBA"/>
</dbReference>
<dbReference type="EMBL" id="CP013615">
    <property type="protein sequence ID" value="AMN31215.1"/>
    <property type="molecule type" value="Genomic_DNA"/>
</dbReference>
<dbReference type="InterPro" id="IPR006640">
    <property type="entry name" value="SprT-like_domain"/>
</dbReference>
<dbReference type="AlphaFoldDB" id="A0A140GRQ6"/>
<organism evidence="2 3">
    <name type="scientific">Clostridium perfringens</name>
    <dbReference type="NCBI Taxonomy" id="1502"/>
    <lineage>
        <taxon>Bacteria</taxon>
        <taxon>Bacillati</taxon>
        <taxon>Bacillota</taxon>
        <taxon>Clostridia</taxon>
        <taxon>Eubacteriales</taxon>
        <taxon>Clostridiaceae</taxon>
        <taxon>Clostridium</taxon>
    </lineage>
</organism>
<accession>A0A140GRQ6</accession>
<name>A0A140GRQ6_CLOPF</name>